<organism evidence="4 5">
    <name type="scientific">Caldiarchaeum subterraneum</name>
    <dbReference type="NCBI Taxonomy" id="311458"/>
    <lineage>
        <taxon>Archaea</taxon>
        <taxon>Nitrososphaerota</taxon>
        <taxon>Candidatus Caldarchaeales</taxon>
        <taxon>Candidatus Caldarchaeaceae</taxon>
        <taxon>Candidatus Caldarchaeum</taxon>
    </lineage>
</organism>
<dbReference type="PROSITE" id="PS51084">
    <property type="entry name" value="HIT_2"/>
    <property type="match status" value="1"/>
</dbReference>
<feature type="short sequence motif" description="Histidine triad motif" evidence="2">
    <location>
        <begin position="110"/>
        <end position="114"/>
    </location>
</feature>
<dbReference type="InterPro" id="IPR036265">
    <property type="entry name" value="HIT-like_sf"/>
</dbReference>
<proteinExistence type="predicted"/>
<dbReference type="GO" id="GO:0000166">
    <property type="term" value="F:nucleotide binding"/>
    <property type="evidence" value="ECO:0007669"/>
    <property type="project" value="UniProtKB-KW"/>
</dbReference>
<evidence type="ECO:0000259" key="3">
    <source>
        <dbReference type="PROSITE" id="PS51084"/>
    </source>
</evidence>
<evidence type="ECO:0000313" key="5">
    <source>
        <dbReference type="Proteomes" id="UP000608579"/>
    </source>
</evidence>
<name>A0A833E9W1_CALS0</name>
<dbReference type="AlphaFoldDB" id="A0A833E9W1"/>
<evidence type="ECO:0000256" key="2">
    <source>
        <dbReference type="PROSITE-ProRule" id="PRU00464"/>
    </source>
</evidence>
<accession>A0A833E9W1</accession>
<dbReference type="InterPro" id="IPR052908">
    <property type="entry name" value="AP-4-A_phosphorylase"/>
</dbReference>
<keyword evidence="1" id="KW-0547">Nucleotide-binding</keyword>
<protein>
    <submittedName>
        <fullName evidence="4">HIT domain-containing protein</fullName>
    </submittedName>
</protein>
<dbReference type="PANTHER" id="PTHR42997">
    <property type="entry name" value="HIT FAMILY HYDROLASE"/>
    <property type="match status" value="1"/>
</dbReference>
<dbReference type="GO" id="GO:0003824">
    <property type="term" value="F:catalytic activity"/>
    <property type="evidence" value="ECO:0007669"/>
    <property type="project" value="InterPro"/>
</dbReference>
<sequence>MSYIESSKQDKEECIFCVKPRENRDEENLILKRGRYAFIVMNLYPYNTGHVMVSPYRHVPSLVELTDEEGMEVMKLVALSIKALQHAMNPHGFNVGANIGRIAGAGIAEHVHIHVVPRWAGDTNFMTVVSGTKVMPELITDTYKKLVNSLSKVE</sequence>
<dbReference type="PANTHER" id="PTHR42997:SF1">
    <property type="entry name" value="AP-4-A PHOSPHORYLASE"/>
    <property type="match status" value="1"/>
</dbReference>
<feature type="domain" description="HIT" evidence="3">
    <location>
        <begin position="15"/>
        <end position="125"/>
    </location>
</feature>
<evidence type="ECO:0000313" key="4">
    <source>
        <dbReference type="EMBL" id="HIQ29145.1"/>
    </source>
</evidence>
<dbReference type="Gene3D" id="3.30.428.10">
    <property type="entry name" value="HIT-like"/>
    <property type="match status" value="1"/>
</dbReference>
<gene>
    <name evidence="4" type="ORF">EYH45_01125</name>
</gene>
<dbReference type="InterPro" id="IPR039383">
    <property type="entry name" value="FHIT"/>
</dbReference>
<comment type="caution">
    <text evidence="4">The sequence shown here is derived from an EMBL/GenBank/DDBJ whole genome shotgun (WGS) entry which is preliminary data.</text>
</comment>
<dbReference type="Pfam" id="PF01230">
    <property type="entry name" value="HIT"/>
    <property type="match status" value="1"/>
</dbReference>
<evidence type="ECO:0000256" key="1">
    <source>
        <dbReference type="ARBA" id="ARBA00022741"/>
    </source>
</evidence>
<dbReference type="SUPFAM" id="SSF54197">
    <property type="entry name" value="HIT-like"/>
    <property type="match status" value="1"/>
</dbReference>
<reference evidence="4" key="1">
    <citation type="journal article" date="2020" name="ISME J.">
        <title>Gammaproteobacteria mediating utilization of methyl-, sulfur- and petroleum organic compounds in deep ocean hydrothermal plumes.</title>
        <authorList>
            <person name="Zhou Z."/>
            <person name="Liu Y."/>
            <person name="Pan J."/>
            <person name="Cron B.R."/>
            <person name="Toner B.M."/>
            <person name="Anantharaman K."/>
            <person name="Breier J.A."/>
            <person name="Dick G.J."/>
            <person name="Li M."/>
        </authorList>
    </citation>
    <scope>NUCLEOTIDE SEQUENCE</scope>
    <source>
        <strain evidence="4">SZUA-1515</strain>
    </source>
</reference>
<dbReference type="Proteomes" id="UP000608579">
    <property type="component" value="Unassembled WGS sequence"/>
</dbReference>
<dbReference type="CDD" id="cd01275">
    <property type="entry name" value="FHIT"/>
    <property type="match status" value="1"/>
</dbReference>
<dbReference type="EMBL" id="DQVM01000025">
    <property type="protein sequence ID" value="HIQ29145.1"/>
    <property type="molecule type" value="Genomic_DNA"/>
</dbReference>
<dbReference type="InterPro" id="IPR011146">
    <property type="entry name" value="HIT-like"/>
</dbReference>